<evidence type="ECO:0000313" key="3">
    <source>
        <dbReference type="Proteomes" id="UP001215503"/>
    </source>
</evidence>
<dbReference type="RefSeq" id="WP_275823365.1">
    <property type="nucleotide sequence ID" value="NZ_JARHUD010000007.1"/>
</dbReference>
<sequence>MEDYESFYEASIAPEIRQLEIERRRTVKRVFALGAVILVAILVFVFHTQISAAVGVGDGFVRIAALLAGFGAVASIFHLQSKMRRKLKTALVEPTCRFLGLDYSLDAGRFPLPRFVDVKILPVHDHVHLQDHISGAHAGVDFELCEAALTKRVERSDGKGGTKTENQSVFQGLLLIYRFPKPFTARTLVLPDRSWLGNRIAGFRHGERVRLEDPRFERIYEVFSDDQVEARYLLTPGFMECLTDLADHLGASGALSFAFEAQNLLIAFHSKQKHFEGGSLFTPLETPERAKALLQELKLIYELIERLKLTDRSHL</sequence>
<organism evidence="2 3">
    <name type="scientific">Aquibaculum arenosum</name>
    <dbReference type="NCBI Taxonomy" id="3032591"/>
    <lineage>
        <taxon>Bacteria</taxon>
        <taxon>Pseudomonadati</taxon>
        <taxon>Pseudomonadota</taxon>
        <taxon>Alphaproteobacteria</taxon>
        <taxon>Rhodospirillales</taxon>
        <taxon>Rhodovibrionaceae</taxon>
        <taxon>Aquibaculum</taxon>
    </lineage>
</organism>
<keyword evidence="3" id="KW-1185">Reference proteome</keyword>
<proteinExistence type="predicted"/>
<dbReference type="InterPro" id="IPR021484">
    <property type="entry name" value="DUF3137"/>
</dbReference>
<dbReference type="Pfam" id="PF11335">
    <property type="entry name" value="DUF3137"/>
    <property type="match status" value="1"/>
</dbReference>
<keyword evidence="1" id="KW-0472">Membrane</keyword>
<evidence type="ECO:0000313" key="2">
    <source>
        <dbReference type="EMBL" id="MDF2096675.1"/>
    </source>
</evidence>
<comment type="caution">
    <text evidence="2">The sequence shown here is derived from an EMBL/GenBank/DDBJ whole genome shotgun (WGS) entry which is preliminary data.</text>
</comment>
<keyword evidence="1" id="KW-1133">Transmembrane helix</keyword>
<feature type="transmembrane region" description="Helical" evidence="1">
    <location>
        <begin position="59"/>
        <end position="79"/>
    </location>
</feature>
<evidence type="ECO:0000256" key="1">
    <source>
        <dbReference type="SAM" id="Phobius"/>
    </source>
</evidence>
<dbReference type="EMBL" id="JARHUD010000007">
    <property type="protein sequence ID" value="MDF2096675.1"/>
    <property type="molecule type" value="Genomic_DNA"/>
</dbReference>
<feature type="transmembrane region" description="Helical" evidence="1">
    <location>
        <begin position="30"/>
        <end position="47"/>
    </location>
</feature>
<protein>
    <submittedName>
        <fullName evidence="2">DUF3137 domain-containing protein</fullName>
    </submittedName>
</protein>
<gene>
    <name evidence="2" type="ORF">P2G67_11865</name>
</gene>
<accession>A0ABT5YNX8</accession>
<keyword evidence="1" id="KW-0812">Transmembrane</keyword>
<dbReference type="Proteomes" id="UP001215503">
    <property type="component" value="Unassembled WGS sequence"/>
</dbReference>
<name>A0ABT5YNX8_9PROT</name>
<reference evidence="2 3" key="1">
    <citation type="submission" date="2023-03" db="EMBL/GenBank/DDBJ databases">
        <title>Fodinicurvata sp. CAU 1616 isolated from sea sendiment.</title>
        <authorList>
            <person name="Kim W."/>
        </authorList>
    </citation>
    <scope>NUCLEOTIDE SEQUENCE [LARGE SCALE GENOMIC DNA]</scope>
    <source>
        <strain evidence="2 3">CAU 1616</strain>
    </source>
</reference>